<accession>A0AAV5JG57</accession>
<organism evidence="1 2">
    <name type="scientific">Rubroshorea leprosula</name>
    <dbReference type="NCBI Taxonomy" id="152421"/>
    <lineage>
        <taxon>Eukaryota</taxon>
        <taxon>Viridiplantae</taxon>
        <taxon>Streptophyta</taxon>
        <taxon>Embryophyta</taxon>
        <taxon>Tracheophyta</taxon>
        <taxon>Spermatophyta</taxon>
        <taxon>Magnoliopsida</taxon>
        <taxon>eudicotyledons</taxon>
        <taxon>Gunneridae</taxon>
        <taxon>Pentapetalae</taxon>
        <taxon>rosids</taxon>
        <taxon>malvids</taxon>
        <taxon>Malvales</taxon>
        <taxon>Dipterocarpaceae</taxon>
        <taxon>Rubroshorea</taxon>
    </lineage>
</organism>
<gene>
    <name evidence="1" type="ORF">SLEP1_g22332</name>
</gene>
<proteinExistence type="predicted"/>
<comment type="caution">
    <text evidence="1">The sequence shown here is derived from an EMBL/GenBank/DDBJ whole genome shotgun (WGS) entry which is preliminary data.</text>
</comment>
<reference evidence="1 2" key="1">
    <citation type="journal article" date="2021" name="Commun. Biol.">
        <title>The genome of Shorea leprosula (Dipterocarpaceae) highlights the ecological relevance of drought in aseasonal tropical rainforests.</title>
        <authorList>
            <person name="Ng K.K.S."/>
            <person name="Kobayashi M.J."/>
            <person name="Fawcett J.A."/>
            <person name="Hatakeyama M."/>
            <person name="Paape T."/>
            <person name="Ng C.H."/>
            <person name="Ang C.C."/>
            <person name="Tnah L.H."/>
            <person name="Lee C.T."/>
            <person name="Nishiyama T."/>
            <person name="Sese J."/>
            <person name="O'Brien M.J."/>
            <person name="Copetti D."/>
            <person name="Mohd Noor M.I."/>
            <person name="Ong R.C."/>
            <person name="Putra M."/>
            <person name="Sireger I.Z."/>
            <person name="Indrioko S."/>
            <person name="Kosugi Y."/>
            <person name="Izuno A."/>
            <person name="Isagi Y."/>
            <person name="Lee S.L."/>
            <person name="Shimizu K.K."/>
        </authorList>
    </citation>
    <scope>NUCLEOTIDE SEQUENCE [LARGE SCALE GENOMIC DNA]</scope>
    <source>
        <strain evidence="1">214</strain>
    </source>
</reference>
<dbReference type="EMBL" id="BPVZ01000033">
    <property type="protein sequence ID" value="GKV11045.1"/>
    <property type="molecule type" value="Genomic_DNA"/>
</dbReference>
<evidence type="ECO:0000313" key="2">
    <source>
        <dbReference type="Proteomes" id="UP001054252"/>
    </source>
</evidence>
<sequence>MSTCLLIRLRRHPFHFRTVTVFVIILKAKLRTAKLRTGKNERSDELEGPSHECTAFVTPWIWVLGRDKL</sequence>
<name>A0AAV5JG57_9ROSI</name>
<dbReference type="Proteomes" id="UP001054252">
    <property type="component" value="Unassembled WGS sequence"/>
</dbReference>
<dbReference type="AlphaFoldDB" id="A0AAV5JG57"/>
<evidence type="ECO:0000313" key="1">
    <source>
        <dbReference type="EMBL" id="GKV11045.1"/>
    </source>
</evidence>
<keyword evidence="2" id="KW-1185">Reference proteome</keyword>
<protein>
    <submittedName>
        <fullName evidence="1">Uncharacterized protein</fullName>
    </submittedName>
</protein>